<sequence length="156" mass="17847">MKDLQDHVRLLEEDIAMKSMVFGKRYRARRKDNDRNSEMPSSGQIEGELPEVEARVLGKHILLRIHCEKHQGRIGNIFKELEKLSLTVISHSILLFGNSILNVTVVAKVITLLQFPSANIHLDQNIDTNHISLQMDAAFRHTMKDLARNLCHGHVH</sequence>
<evidence type="ECO:0000313" key="1">
    <source>
        <dbReference type="EMBL" id="KAI4330220.1"/>
    </source>
</evidence>
<reference evidence="2" key="1">
    <citation type="journal article" date="2023" name="Front. Plant Sci.">
        <title>Chromosomal-level genome assembly of Melastoma candidum provides insights into trichome evolution.</title>
        <authorList>
            <person name="Zhong Y."/>
            <person name="Wu W."/>
            <person name="Sun C."/>
            <person name="Zou P."/>
            <person name="Liu Y."/>
            <person name="Dai S."/>
            <person name="Zhou R."/>
        </authorList>
    </citation>
    <scope>NUCLEOTIDE SEQUENCE [LARGE SCALE GENOMIC DNA]</scope>
</reference>
<evidence type="ECO:0000313" key="2">
    <source>
        <dbReference type="Proteomes" id="UP001057402"/>
    </source>
</evidence>
<gene>
    <name evidence="1" type="ORF">MLD38_028521</name>
</gene>
<dbReference type="Proteomes" id="UP001057402">
    <property type="component" value="Chromosome 8"/>
</dbReference>
<dbReference type="EMBL" id="CM042887">
    <property type="protein sequence ID" value="KAI4330220.1"/>
    <property type="molecule type" value="Genomic_DNA"/>
</dbReference>
<accession>A0ACB9N119</accession>
<comment type="caution">
    <text evidence="1">The sequence shown here is derived from an EMBL/GenBank/DDBJ whole genome shotgun (WGS) entry which is preliminary data.</text>
</comment>
<protein>
    <submittedName>
        <fullName evidence="1">Uncharacterized protein</fullName>
    </submittedName>
</protein>
<proteinExistence type="predicted"/>
<name>A0ACB9N119_9MYRT</name>
<organism evidence="1 2">
    <name type="scientific">Melastoma candidum</name>
    <dbReference type="NCBI Taxonomy" id="119954"/>
    <lineage>
        <taxon>Eukaryota</taxon>
        <taxon>Viridiplantae</taxon>
        <taxon>Streptophyta</taxon>
        <taxon>Embryophyta</taxon>
        <taxon>Tracheophyta</taxon>
        <taxon>Spermatophyta</taxon>
        <taxon>Magnoliopsida</taxon>
        <taxon>eudicotyledons</taxon>
        <taxon>Gunneridae</taxon>
        <taxon>Pentapetalae</taxon>
        <taxon>rosids</taxon>
        <taxon>malvids</taxon>
        <taxon>Myrtales</taxon>
        <taxon>Melastomataceae</taxon>
        <taxon>Melastomatoideae</taxon>
        <taxon>Melastomateae</taxon>
        <taxon>Melastoma</taxon>
    </lineage>
</organism>
<keyword evidence="2" id="KW-1185">Reference proteome</keyword>